<gene>
    <name evidence="2" type="ORF">POF43_005735</name>
    <name evidence="3" type="ORF">POF50_015095</name>
</gene>
<evidence type="ECO:0000313" key="4">
    <source>
        <dbReference type="Proteomes" id="UP001156398"/>
    </source>
</evidence>
<organism evidence="3">
    <name type="scientific">Streptantibioticus silvisoli</name>
    <dbReference type="NCBI Taxonomy" id="2705255"/>
    <lineage>
        <taxon>Bacteria</taxon>
        <taxon>Bacillati</taxon>
        <taxon>Actinomycetota</taxon>
        <taxon>Actinomycetes</taxon>
        <taxon>Kitasatosporales</taxon>
        <taxon>Streptomycetaceae</taxon>
        <taxon>Streptantibioticus</taxon>
    </lineage>
</organism>
<feature type="domain" description="B12-binding" evidence="1">
    <location>
        <begin position="11"/>
        <end position="149"/>
    </location>
</feature>
<dbReference type="EMBL" id="JAAGKO020000005">
    <property type="protein sequence ID" value="MDI5962223.1"/>
    <property type="molecule type" value="Genomic_DNA"/>
</dbReference>
<dbReference type="AlphaFoldDB" id="A0AA90GYN9"/>
<dbReference type="EMBL" id="JABXJJ020000017">
    <property type="protein sequence ID" value="MDI5970653.1"/>
    <property type="molecule type" value="Genomic_DNA"/>
</dbReference>
<dbReference type="Pfam" id="PF02310">
    <property type="entry name" value="B12-binding"/>
    <property type="match status" value="1"/>
</dbReference>
<sequence>MRQQSSRNGSPRKVVLSTIPSDAHTWNLLFLQLLLEEHGCAVTNLGACVPVETLVAESVRCRPDLIVLSTVNGHGVHEGLDVARAVRGRRELDGVPLVIGGKIDTAGSRTAADFRPLLDAGFDAVHVGVTAVPDFLALLERLPSVGHDGTGRRAYVDAAR</sequence>
<reference evidence="3 4" key="1">
    <citation type="submission" date="2023-05" db="EMBL/GenBank/DDBJ databases">
        <title>Streptantibioticus silvisoli sp. nov., acidotolerant actinomycetes 1 from pine litter.</title>
        <authorList>
            <person name="Swiecimska M."/>
            <person name="Golinska P."/>
            <person name="Sangal V."/>
            <person name="Wachnowicz B."/>
            <person name="Goodfellow M."/>
        </authorList>
    </citation>
    <scope>NUCLEOTIDE SEQUENCE</scope>
    <source>
        <strain evidence="3">SL13</strain>
        <strain evidence="2 4">SL54</strain>
    </source>
</reference>
<name>A0AA90GYN9_9ACTN</name>
<dbReference type="Gene3D" id="3.40.50.280">
    <property type="entry name" value="Cobalamin-binding domain"/>
    <property type="match status" value="1"/>
</dbReference>
<dbReference type="InterPro" id="IPR006158">
    <property type="entry name" value="Cobalamin-bd"/>
</dbReference>
<dbReference type="GO" id="GO:0031419">
    <property type="term" value="F:cobalamin binding"/>
    <property type="evidence" value="ECO:0007669"/>
    <property type="project" value="InterPro"/>
</dbReference>
<keyword evidence="4" id="KW-1185">Reference proteome</keyword>
<dbReference type="Proteomes" id="UP001156398">
    <property type="component" value="Unassembled WGS sequence"/>
</dbReference>
<dbReference type="InterPro" id="IPR036724">
    <property type="entry name" value="Cobalamin-bd_sf"/>
</dbReference>
<dbReference type="SUPFAM" id="SSF52242">
    <property type="entry name" value="Cobalamin (vitamin B12)-binding domain"/>
    <property type="match status" value="1"/>
</dbReference>
<proteinExistence type="predicted"/>
<dbReference type="GO" id="GO:0046872">
    <property type="term" value="F:metal ion binding"/>
    <property type="evidence" value="ECO:0007669"/>
    <property type="project" value="InterPro"/>
</dbReference>
<comment type="caution">
    <text evidence="3">The sequence shown here is derived from an EMBL/GenBank/DDBJ whole genome shotgun (WGS) entry which is preliminary data.</text>
</comment>
<dbReference type="PROSITE" id="PS51332">
    <property type="entry name" value="B12_BINDING"/>
    <property type="match status" value="1"/>
</dbReference>
<evidence type="ECO:0000259" key="1">
    <source>
        <dbReference type="PROSITE" id="PS51332"/>
    </source>
</evidence>
<evidence type="ECO:0000313" key="3">
    <source>
        <dbReference type="EMBL" id="MDI5970653.1"/>
    </source>
</evidence>
<accession>A0AA90GYN9</accession>
<evidence type="ECO:0000313" key="2">
    <source>
        <dbReference type="EMBL" id="MDI5962223.1"/>
    </source>
</evidence>
<protein>
    <submittedName>
        <fullName evidence="3">Cobalamin B12-binding domain-containing protein</fullName>
    </submittedName>
</protein>